<keyword evidence="2" id="KW-1185">Reference proteome</keyword>
<name>A0A1W5ZW09_9BACI</name>
<sequence>MLPDDRKVLKAVHHQEPFVIHSPSCPASKAIDGIAMQILSGTIGLSTVPSQSFISKLKSYLIPKVY</sequence>
<dbReference type="STRING" id="402384.HM131_11790"/>
<protein>
    <submittedName>
        <fullName evidence="1">Uncharacterized protein</fullName>
    </submittedName>
</protein>
<reference evidence="1 2" key="1">
    <citation type="submission" date="2017-04" db="EMBL/GenBank/DDBJ databases">
        <title>The whole genome sequencing and assembly of Halobacillus mangrovi strain.</title>
        <authorList>
            <person name="Lee S.-J."/>
            <person name="Park M.-K."/>
            <person name="Kim J.-Y."/>
            <person name="Lee Y.-J."/>
            <person name="Yi H."/>
            <person name="Bahn Y.-S."/>
            <person name="Kim J.F."/>
            <person name="Lee D.-W."/>
        </authorList>
    </citation>
    <scope>NUCLEOTIDE SEQUENCE [LARGE SCALE GENOMIC DNA]</scope>
    <source>
        <strain evidence="1 2">KTB 131</strain>
    </source>
</reference>
<dbReference type="Proteomes" id="UP000192527">
    <property type="component" value="Chromosome"/>
</dbReference>
<gene>
    <name evidence="1" type="ORF">HM131_11790</name>
</gene>
<dbReference type="AlphaFoldDB" id="A0A1W5ZW09"/>
<proteinExistence type="predicted"/>
<accession>A0A1W5ZW09</accession>
<evidence type="ECO:0000313" key="2">
    <source>
        <dbReference type="Proteomes" id="UP000192527"/>
    </source>
</evidence>
<organism evidence="1 2">
    <name type="scientific">Halobacillus mangrovi</name>
    <dbReference type="NCBI Taxonomy" id="402384"/>
    <lineage>
        <taxon>Bacteria</taxon>
        <taxon>Bacillati</taxon>
        <taxon>Bacillota</taxon>
        <taxon>Bacilli</taxon>
        <taxon>Bacillales</taxon>
        <taxon>Bacillaceae</taxon>
        <taxon>Halobacillus</taxon>
    </lineage>
</organism>
<evidence type="ECO:0000313" key="1">
    <source>
        <dbReference type="EMBL" id="ARI77484.1"/>
    </source>
</evidence>
<dbReference type="OrthoDB" id="9816297at2"/>
<dbReference type="EMBL" id="CP020772">
    <property type="protein sequence ID" value="ARI77484.1"/>
    <property type="molecule type" value="Genomic_DNA"/>
</dbReference>
<dbReference type="KEGG" id="hmn:HM131_11790"/>